<dbReference type="Proteomes" id="UP000580250">
    <property type="component" value="Unassembled WGS sequence"/>
</dbReference>
<feature type="region of interest" description="Disordered" evidence="1">
    <location>
        <begin position="48"/>
        <end position="115"/>
    </location>
</feature>
<organism evidence="3 4">
    <name type="scientific">Meloidogyne enterolobii</name>
    <name type="common">Root-knot nematode worm</name>
    <name type="synonym">Meloidogyne mayaguensis</name>
    <dbReference type="NCBI Taxonomy" id="390850"/>
    <lineage>
        <taxon>Eukaryota</taxon>
        <taxon>Metazoa</taxon>
        <taxon>Ecdysozoa</taxon>
        <taxon>Nematoda</taxon>
        <taxon>Chromadorea</taxon>
        <taxon>Rhabditida</taxon>
        <taxon>Tylenchina</taxon>
        <taxon>Tylenchomorpha</taxon>
        <taxon>Tylenchoidea</taxon>
        <taxon>Meloidogynidae</taxon>
        <taxon>Meloidogyninae</taxon>
        <taxon>Meloidogyne</taxon>
    </lineage>
</organism>
<dbReference type="InterPro" id="IPR040350">
    <property type="entry name" value="TMEM272"/>
</dbReference>
<evidence type="ECO:0000313" key="3">
    <source>
        <dbReference type="EMBL" id="CAD2173171.1"/>
    </source>
</evidence>
<feature type="compositionally biased region" description="Polar residues" evidence="1">
    <location>
        <begin position="105"/>
        <end position="115"/>
    </location>
</feature>
<gene>
    <name evidence="3" type="ORF">MENT_LOCUS24762</name>
</gene>
<dbReference type="EMBL" id="CAJEWN010000213">
    <property type="protein sequence ID" value="CAD2173171.1"/>
    <property type="molecule type" value="Genomic_DNA"/>
</dbReference>
<dbReference type="PANTHER" id="PTHR33444">
    <property type="entry name" value="SI:DKEY-19B23.12-RELATED"/>
    <property type="match status" value="1"/>
</dbReference>
<feature type="transmembrane region" description="Helical" evidence="2">
    <location>
        <begin position="251"/>
        <end position="273"/>
    </location>
</feature>
<dbReference type="PANTHER" id="PTHR33444:SF8">
    <property type="entry name" value="MARVEL DOMAIN-CONTAINING PROTEIN"/>
    <property type="match status" value="1"/>
</dbReference>
<keyword evidence="2" id="KW-0812">Transmembrane</keyword>
<feature type="transmembrane region" description="Helical" evidence="2">
    <location>
        <begin position="293"/>
        <end position="320"/>
    </location>
</feature>
<accession>A0A6V7VG55</accession>
<feature type="compositionally biased region" description="Polar residues" evidence="1">
    <location>
        <begin position="48"/>
        <end position="57"/>
    </location>
</feature>
<dbReference type="OrthoDB" id="6157510at2759"/>
<proteinExistence type="predicted"/>
<sequence length="322" mass="36438">MVITKRYNSVEQSTSIHLSSTNLADNEQQKNQQLIDYQLMHRTSPSNEHLLKQSTPPINYLTPQQYTPSPLQQQQPQIPQRGIMRPTSRQEAYATNEFSRELPRPQSTIPSMHSPRAQFQQMPPTFYPYSPQISLPKTASSRIEAPIIDRRSIIRRKVPGPLLLGLSALQIIIGIVTLLIGAFNASTYKCMIEPNIPVYLIISGILLIASGVARIFFWLSSDSLTTGRRRGNNSGDGGGSHVCEYLIEGSILFCIVVIVILGCFWVYGASRYMQNQRYMYEWHYCNPTVYWSAWWSVTLHFGIFCSSFLAVIILLVYGALLG</sequence>
<name>A0A6V7VG55_MELEN</name>
<dbReference type="AlphaFoldDB" id="A0A6V7VG55"/>
<evidence type="ECO:0000256" key="1">
    <source>
        <dbReference type="SAM" id="MobiDB-lite"/>
    </source>
</evidence>
<reference evidence="3 4" key="1">
    <citation type="submission" date="2020-08" db="EMBL/GenBank/DDBJ databases">
        <authorList>
            <person name="Koutsovoulos G."/>
            <person name="Danchin GJ E."/>
        </authorList>
    </citation>
    <scope>NUCLEOTIDE SEQUENCE [LARGE SCALE GENOMIC DNA]</scope>
</reference>
<evidence type="ECO:0000256" key="2">
    <source>
        <dbReference type="SAM" id="Phobius"/>
    </source>
</evidence>
<feature type="transmembrane region" description="Helical" evidence="2">
    <location>
        <begin position="196"/>
        <end position="219"/>
    </location>
</feature>
<keyword evidence="2" id="KW-0472">Membrane</keyword>
<evidence type="ECO:0000313" key="4">
    <source>
        <dbReference type="Proteomes" id="UP000580250"/>
    </source>
</evidence>
<protein>
    <submittedName>
        <fullName evidence="3">Uncharacterized protein</fullName>
    </submittedName>
</protein>
<comment type="caution">
    <text evidence="3">The sequence shown here is derived from an EMBL/GenBank/DDBJ whole genome shotgun (WGS) entry which is preliminary data.</text>
</comment>
<feature type="compositionally biased region" description="Low complexity" evidence="1">
    <location>
        <begin position="63"/>
        <end position="80"/>
    </location>
</feature>
<feature type="transmembrane region" description="Helical" evidence="2">
    <location>
        <begin position="160"/>
        <end position="184"/>
    </location>
</feature>
<keyword evidence="2" id="KW-1133">Transmembrane helix</keyword>